<organism evidence="3 4">
    <name type="scientific">Rheinheimera tilapiae</name>
    <dbReference type="NCBI Taxonomy" id="875043"/>
    <lineage>
        <taxon>Bacteria</taxon>
        <taxon>Pseudomonadati</taxon>
        <taxon>Pseudomonadota</taxon>
        <taxon>Gammaproteobacteria</taxon>
        <taxon>Chromatiales</taxon>
        <taxon>Chromatiaceae</taxon>
        <taxon>Rheinheimera</taxon>
    </lineage>
</organism>
<accession>A0ABV6BBE6</accession>
<sequence length="517" mass="56465">MLLTDSLEGLLHLGATRWPTQNALKDQHGTLTYAELFAQVQQRRSQLQAAGLQPGDRMMLQLPKQRELVIELFATWSLGALVVPVHQALKPQQLQYIVQDCSPRLVSMTVTRRQQLAAEFSLPTGCDWFDSADHTADLPQHNSIVQAGGMSAQPAAILYTSGSTGLPKGVVLSQLNLLLGAVSVSQYLGLQSSDVVLALLPFSFDYGLNQLLSAFSVGATVVLLDYLLTQDVVRQVQQYQVTVLAAVPPLWAALADARWPDGSTAQLRLWTNSGGAMPPVLLRRLQQCFPNAKPYLMYGLTEAFRSTYLSPDKLTEKPQSIGQAIPFADVRVLRPDGTECAVGEAGELVHRGPLVSLGYWGKPELTAERFRPDPLLPQAVVHRPPAVWSGDQVWRDADGDLFYLGRLDEMLKCSGIRISPTEIEQQFYALVAGVTDVAAIAVPTAAADNAVLLLFSAPEPLDNIALMTVLKQQLPAYMCPKALIQLPLLPKTANGKLDRKQLSVTYKDYFCAPSESA</sequence>
<feature type="domain" description="AMP-dependent synthetase/ligase" evidence="1">
    <location>
        <begin position="15"/>
        <end position="360"/>
    </location>
</feature>
<dbReference type="InterPro" id="IPR050237">
    <property type="entry name" value="ATP-dep_AMP-bd_enzyme"/>
</dbReference>
<dbReference type="PROSITE" id="PS00455">
    <property type="entry name" value="AMP_BINDING"/>
    <property type="match status" value="1"/>
</dbReference>
<evidence type="ECO:0000313" key="3">
    <source>
        <dbReference type="EMBL" id="MFC0048199.1"/>
    </source>
</evidence>
<dbReference type="InterPro" id="IPR020845">
    <property type="entry name" value="AMP-binding_CS"/>
</dbReference>
<dbReference type="Pfam" id="PF13193">
    <property type="entry name" value="AMP-binding_C"/>
    <property type="match status" value="1"/>
</dbReference>
<protein>
    <submittedName>
        <fullName evidence="3">AMP-binding protein</fullName>
    </submittedName>
</protein>
<feature type="domain" description="AMP-binding enzyme C-terminal" evidence="2">
    <location>
        <begin position="427"/>
        <end position="496"/>
    </location>
</feature>
<proteinExistence type="predicted"/>
<dbReference type="PANTHER" id="PTHR43767:SF10">
    <property type="entry name" value="SURFACTIN SYNTHASE SUBUNIT 1"/>
    <property type="match status" value="1"/>
</dbReference>
<dbReference type="InterPro" id="IPR000873">
    <property type="entry name" value="AMP-dep_synth/lig_dom"/>
</dbReference>
<dbReference type="SUPFAM" id="SSF56801">
    <property type="entry name" value="Acetyl-CoA synthetase-like"/>
    <property type="match status" value="1"/>
</dbReference>
<name>A0ABV6BBE6_9GAMM</name>
<dbReference type="InterPro" id="IPR045851">
    <property type="entry name" value="AMP-bd_C_sf"/>
</dbReference>
<keyword evidence="4" id="KW-1185">Reference proteome</keyword>
<dbReference type="PANTHER" id="PTHR43767">
    <property type="entry name" value="LONG-CHAIN-FATTY-ACID--COA LIGASE"/>
    <property type="match status" value="1"/>
</dbReference>
<dbReference type="RefSeq" id="WP_377242154.1">
    <property type="nucleotide sequence ID" value="NZ_JBHLXP010000001.1"/>
</dbReference>
<dbReference type="Gene3D" id="3.40.50.12780">
    <property type="entry name" value="N-terminal domain of ligase-like"/>
    <property type="match status" value="1"/>
</dbReference>
<gene>
    <name evidence="3" type="ORF">ACFFJP_07830</name>
</gene>
<comment type="caution">
    <text evidence="3">The sequence shown here is derived from an EMBL/GenBank/DDBJ whole genome shotgun (WGS) entry which is preliminary data.</text>
</comment>
<reference evidence="3 4" key="1">
    <citation type="submission" date="2024-09" db="EMBL/GenBank/DDBJ databases">
        <authorList>
            <person name="Sun Q."/>
            <person name="Mori K."/>
        </authorList>
    </citation>
    <scope>NUCLEOTIDE SEQUENCE [LARGE SCALE GENOMIC DNA]</scope>
    <source>
        <strain evidence="3 4">KCTC 23315</strain>
    </source>
</reference>
<dbReference type="Gene3D" id="3.30.300.30">
    <property type="match status" value="1"/>
</dbReference>
<dbReference type="InterPro" id="IPR042099">
    <property type="entry name" value="ANL_N_sf"/>
</dbReference>
<dbReference type="Proteomes" id="UP001589813">
    <property type="component" value="Unassembled WGS sequence"/>
</dbReference>
<evidence type="ECO:0000313" key="4">
    <source>
        <dbReference type="Proteomes" id="UP001589813"/>
    </source>
</evidence>
<dbReference type="InterPro" id="IPR025110">
    <property type="entry name" value="AMP-bd_C"/>
</dbReference>
<evidence type="ECO:0000259" key="2">
    <source>
        <dbReference type="Pfam" id="PF13193"/>
    </source>
</evidence>
<dbReference type="Pfam" id="PF00501">
    <property type="entry name" value="AMP-binding"/>
    <property type="match status" value="1"/>
</dbReference>
<evidence type="ECO:0000259" key="1">
    <source>
        <dbReference type="Pfam" id="PF00501"/>
    </source>
</evidence>
<dbReference type="EMBL" id="JBHLXP010000001">
    <property type="protein sequence ID" value="MFC0048199.1"/>
    <property type="molecule type" value="Genomic_DNA"/>
</dbReference>